<protein>
    <recommendedName>
        <fullName evidence="3">SAP domain-containing protein</fullName>
    </recommendedName>
</protein>
<evidence type="ECO:0000313" key="1">
    <source>
        <dbReference type="EMBL" id="KAK9787132.1"/>
    </source>
</evidence>
<dbReference type="InterPro" id="IPR036361">
    <property type="entry name" value="SAP_dom_sf"/>
</dbReference>
<dbReference type="AlphaFoldDB" id="A0AAW1NM76"/>
<dbReference type="Proteomes" id="UP001465755">
    <property type="component" value="Unassembled WGS sequence"/>
</dbReference>
<organism evidence="1 2">
    <name type="scientific">Symbiochloris irregularis</name>
    <dbReference type="NCBI Taxonomy" id="706552"/>
    <lineage>
        <taxon>Eukaryota</taxon>
        <taxon>Viridiplantae</taxon>
        <taxon>Chlorophyta</taxon>
        <taxon>core chlorophytes</taxon>
        <taxon>Trebouxiophyceae</taxon>
        <taxon>Trebouxiales</taxon>
        <taxon>Trebouxiaceae</taxon>
        <taxon>Symbiochloris</taxon>
    </lineage>
</organism>
<evidence type="ECO:0000313" key="2">
    <source>
        <dbReference type="Proteomes" id="UP001465755"/>
    </source>
</evidence>
<keyword evidence="2" id="KW-1185">Reference proteome</keyword>
<dbReference type="EMBL" id="JALJOQ010000254">
    <property type="protein sequence ID" value="KAK9787132.1"/>
    <property type="molecule type" value="Genomic_DNA"/>
</dbReference>
<accession>A0AAW1NM76</accession>
<comment type="caution">
    <text evidence="1">The sequence shown here is derived from an EMBL/GenBank/DDBJ whole genome shotgun (WGS) entry which is preliminary data.</text>
</comment>
<dbReference type="SUPFAM" id="SSF68906">
    <property type="entry name" value="SAP domain"/>
    <property type="match status" value="1"/>
</dbReference>
<sequence>MCRGSCTLRPWPSPCPPSSVTRIVRSAARQQACYCVASVERKQSPAYLLPSGSPYDNLKKAALKEELERRGLKAYGTKKFMRGRLEYSDIEALGFGVDCKRNTNDARRSKDLQALIDTCQKGQFPTPVAARRVLDDAVWPIKANLAHKLPSVSWAEPHRQPHPVDPLQALATRSQFDQTAPISSRTYVGSIDGRKVCVKVAEDDLTKAHLCGEVEVYAELASLQGTIIPRVIEAGPIEPQEPGVGYLATEFVKVPSSS</sequence>
<reference evidence="1 2" key="1">
    <citation type="journal article" date="2024" name="Nat. Commun.">
        <title>Phylogenomics reveals the evolutionary origins of lichenization in chlorophyte algae.</title>
        <authorList>
            <person name="Puginier C."/>
            <person name="Libourel C."/>
            <person name="Otte J."/>
            <person name="Skaloud P."/>
            <person name="Haon M."/>
            <person name="Grisel S."/>
            <person name="Petersen M."/>
            <person name="Berrin J.G."/>
            <person name="Delaux P.M."/>
            <person name="Dal Grande F."/>
            <person name="Keller J."/>
        </authorList>
    </citation>
    <scope>NUCLEOTIDE SEQUENCE [LARGE SCALE GENOMIC DNA]</scope>
    <source>
        <strain evidence="1 2">SAG 2036</strain>
    </source>
</reference>
<evidence type="ECO:0008006" key="3">
    <source>
        <dbReference type="Google" id="ProtNLM"/>
    </source>
</evidence>
<name>A0AAW1NM76_9CHLO</name>
<gene>
    <name evidence="1" type="ORF">WJX73_006108</name>
</gene>
<proteinExistence type="predicted"/>
<dbReference type="Gene3D" id="1.10.720.30">
    <property type="entry name" value="SAP domain"/>
    <property type="match status" value="1"/>
</dbReference>